<feature type="domain" description="ABC transporter" evidence="4">
    <location>
        <begin position="1"/>
        <end position="217"/>
    </location>
</feature>
<dbReference type="PROSITE" id="PS50893">
    <property type="entry name" value="ABC_TRANSPORTER_2"/>
    <property type="match status" value="1"/>
</dbReference>
<reference evidence="5" key="2">
    <citation type="submission" date="2023-01" db="EMBL/GenBank/DDBJ databases">
        <title>Draft genome sequence of Sneathiella chinensis strain NBRC 103408.</title>
        <authorList>
            <person name="Sun Q."/>
            <person name="Mori K."/>
        </authorList>
    </citation>
    <scope>NUCLEOTIDE SEQUENCE</scope>
    <source>
        <strain evidence="5">NBRC 103408</strain>
    </source>
</reference>
<dbReference type="PANTHER" id="PTHR45772:SF8">
    <property type="entry name" value="HIGH-AFFINITY BRANCHED-CHAIN AMINO ACID TRANSPORT ATP-BINDING PROTEIN"/>
    <property type="match status" value="1"/>
</dbReference>
<dbReference type="Gene3D" id="3.40.50.300">
    <property type="entry name" value="P-loop containing nucleotide triphosphate hydrolases"/>
    <property type="match status" value="1"/>
</dbReference>
<evidence type="ECO:0000256" key="2">
    <source>
        <dbReference type="ARBA" id="ARBA00022741"/>
    </source>
</evidence>
<gene>
    <name evidence="5" type="ORF">GCM10007924_18610</name>
</gene>
<dbReference type="SMART" id="SM00382">
    <property type="entry name" value="AAA"/>
    <property type="match status" value="1"/>
</dbReference>
<keyword evidence="6" id="KW-1185">Reference proteome</keyword>
<dbReference type="InterPro" id="IPR003593">
    <property type="entry name" value="AAA+_ATPase"/>
</dbReference>
<dbReference type="InterPro" id="IPR051120">
    <property type="entry name" value="ABC_AA/LPS_Transport"/>
</dbReference>
<evidence type="ECO:0000256" key="1">
    <source>
        <dbReference type="ARBA" id="ARBA00022448"/>
    </source>
</evidence>
<keyword evidence="2" id="KW-0547">Nucleotide-binding</keyword>
<evidence type="ECO:0000259" key="4">
    <source>
        <dbReference type="PROSITE" id="PS50893"/>
    </source>
</evidence>
<evidence type="ECO:0000313" key="6">
    <source>
        <dbReference type="Proteomes" id="UP001161409"/>
    </source>
</evidence>
<dbReference type="EMBL" id="BSNF01000006">
    <property type="protein sequence ID" value="GLQ06640.1"/>
    <property type="molecule type" value="Genomic_DNA"/>
</dbReference>
<evidence type="ECO:0000313" key="5">
    <source>
        <dbReference type="EMBL" id="GLQ06640.1"/>
    </source>
</evidence>
<comment type="caution">
    <text evidence="5">The sequence shown here is derived from an EMBL/GenBank/DDBJ whole genome shotgun (WGS) entry which is preliminary data.</text>
</comment>
<sequence length="223" mass="24171">MSLDAGSLTAIVGPNGCGKSTLFNLITGALTPDRGTILFKGRDITGLPPHKIARLGIGRKFQVPAVFGELSVRENLALPAMKGRITSIRNDTNNARTTAILDQVLLTDKADWKAEHLSHGEKQWLEIGMLLAQAPELILLDEPTAGMTAAETAATAALIRQINQTGGITVLVIEHDIRFIEQLECPLLVMAKGQILKSGNFQSIRQDEQVQELYFGRTEAPHA</sequence>
<dbReference type="Proteomes" id="UP001161409">
    <property type="component" value="Unassembled WGS sequence"/>
</dbReference>
<dbReference type="Pfam" id="PF00005">
    <property type="entry name" value="ABC_tran"/>
    <property type="match status" value="1"/>
</dbReference>
<dbReference type="GO" id="GO:0005524">
    <property type="term" value="F:ATP binding"/>
    <property type="evidence" value="ECO:0007669"/>
    <property type="project" value="UniProtKB-KW"/>
</dbReference>
<dbReference type="SUPFAM" id="SSF52540">
    <property type="entry name" value="P-loop containing nucleoside triphosphate hydrolases"/>
    <property type="match status" value="1"/>
</dbReference>
<name>A0ABQ5U639_9PROT</name>
<organism evidence="5 6">
    <name type="scientific">Sneathiella chinensis</name>
    <dbReference type="NCBI Taxonomy" id="349750"/>
    <lineage>
        <taxon>Bacteria</taxon>
        <taxon>Pseudomonadati</taxon>
        <taxon>Pseudomonadota</taxon>
        <taxon>Alphaproteobacteria</taxon>
        <taxon>Sneathiellales</taxon>
        <taxon>Sneathiellaceae</taxon>
        <taxon>Sneathiella</taxon>
    </lineage>
</organism>
<dbReference type="InterPro" id="IPR027417">
    <property type="entry name" value="P-loop_NTPase"/>
</dbReference>
<proteinExistence type="predicted"/>
<dbReference type="PANTHER" id="PTHR45772">
    <property type="entry name" value="CONSERVED COMPONENT OF ABC TRANSPORTER FOR NATURAL AMINO ACIDS-RELATED"/>
    <property type="match status" value="1"/>
</dbReference>
<dbReference type="InterPro" id="IPR003439">
    <property type="entry name" value="ABC_transporter-like_ATP-bd"/>
</dbReference>
<keyword evidence="3 5" id="KW-0067">ATP-binding</keyword>
<reference evidence="5" key="1">
    <citation type="journal article" date="2014" name="Int. J. Syst. Evol. Microbiol.">
        <title>Complete genome of a new Firmicutes species belonging to the dominant human colonic microbiota ('Ruminococcus bicirculans') reveals two chromosomes and a selective capacity to utilize plant glucans.</title>
        <authorList>
            <consortium name="NISC Comparative Sequencing Program"/>
            <person name="Wegmann U."/>
            <person name="Louis P."/>
            <person name="Goesmann A."/>
            <person name="Henrissat B."/>
            <person name="Duncan S.H."/>
            <person name="Flint H.J."/>
        </authorList>
    </citation>
    <scope>NUCLEOTIDE SEQUENCE</scope>
    <source>
        <strain evidence="5">NBRC 103408</strain>
    </source>
</reference>
<evidence type="ECO:0000256" key="3">
    <source>
        <dbReference type="ARBA" id="ARBA00022840"/>
    </source>
</evidence>
<protein>
    <submittedName>
        <fullName evidence="5">ABC transporter ATP-binding protein</fullName>
    </submittedName>
</protein>
<keyword evidence="1" id="KW-0813">Transport</keyword>
<accession>A0ABQ5U639</accession>